<evidence type="ECO:0000313" key="2">
    <source>
        <dbReference type="Proteomes" id="UP000515823"/>
    </source>
</evidence>
<organism evidence="1 2">
    <name type="scientific">Qiania dongpingensis</name>
    <dbReference type="NCBI Taxonomy" id="2763669"/>
    <lineage>
        <taxon>Bacteria</taxon>
        <taxon>Bacillati</taxon>
        <taxon>Bacillota</taxon>
        <taxon>Clostridia</taxon>
        <taxon>Lachnospirales</taxon>
        <taxon>Lachnospiraceae</taxon>
        <taxon>Qiania</taxon>
    </lineage>
</organism>
<dbReference type="KEGG" id="qdo:H9Q78_05185"/>
<evidence type="ECO:0000313" key="1">
    <source>
        <dbReference type="EMBL" id="QNM06527.1"/>
    </source>
</evidence>
<gene>
    <name evidence="1" type="ORF">H9Q78_05185</name>
</gene>
<proteinExistence type="predicted"/>
<sequence length="79" mass="9026">MKIKNVKDVEKFFKVIDECKGKVELVTDEGDRLNLKSKLTQYVALSSVFADATIGEMELIAHEPEDVQRLVMFMYDGEV</sequence>
<accession>A0A7G9G6U5</accession>
<dbReference type="Proteomes" id="UP000515823">
    <property type="component" value="Chromosome"/>
</dbReference>
<reference evidence="1 2" key="1">
    <citation type="submission" date="2020-08" db="EMBL/GenBank/DDBJ databases">
        <authorList>
            <person name="Liu C."/>
            <person name="Sun Q."/>
        </authorList>
    </citation>
    <scope>NUCLEOTIDE SEQUENCE [LARGE SCALE GENOMIC DNA]</scope>
    <source>
        <strain evidence="1 2">NSJ-38</strain>
    </source>
</reference>
<dbReference type="EMBL" id="CP060634">
    <property type="protein sequence ID" value="QNM06527.1"/>
    <property type="molecule type" value="Genomic_DNA"/>
</dbReference>
<protein>
    <submittedName>
        <fullName evidence="1">Polya polymerase</fullName>
    </submittedName>
</protein>
<dbReference type="AlphaFoldDB" id="A0A7G9G6U5"/>
<dbReference type="RefSeq" id="WP_147596824.1">
    <property type="nucleotide sequence ID" value="NZ_CP060634.1"/>
</dbReference>
<name>A0A7G9G6U5_9FIRM</name>
<keyword evidence="2" id="KW-1185">Reference proteome</keyword>